<evidence type="ECO:0000313" key="2">
    <source>
        <dbReference type="EMBL" id="KAB8066245.1"/>
    </source>
</evidence>
<sequence>MLNWLTWFRWATLMIALGAMSYYGYRAVPWSYMDATLSAYWVAAIGTTGTLIGTIALASSEARTRQRERMTLAVIQAAHCQHKMQAMLLGLERIAELLGPSTKKKIPIDNVLNSINEIDSIVFIDNQELATLVPLKGHCAMKIAGVQNALSNLRKHILDIDTVRPASDDEDQSIGLDIDATYFAAAIAKKQVERLWEVMHTFKESIYT</sequence>
<dbReference type="AlphaFoldDB" id="A0A6I1I5S0"/>
<organism evidence="2 3">
    <name type="scientific">Janthinobacterium violaceinigrum</name>
    <dbReference type="NCBI Taxonomy" id="2654252"/>
    <lineage>
        <taxon>Bacteria</taxon>
        <taxon>Pseudomonadati</taxon>
        <taxon>Pseudomonadota</taxon>
        <taxon>Betaproteobacteria</taxon>
        <taxon>Burkholderiales</taxon>
        <taxon>Oxalobacteraceae</taxon>
        <taxon>Janthinobacterium</taxon>
    </lineage>
</organism>
<evidence type="ECO:0000256" key="1">
    <source>
        <dbReference type="SAM" id="Phobius"/>
    </source>
</evidence>
<evidence type="ECO:0000313" key="3">
    <source>
        <dbReference type="Proteomes" id="UP000468717"/>
    </source>
</evidence>
<feature type="transmembrane region" description="Helical" evidence="1">
    <location>
        <begin position="37"/>
        <end position="60"/>
    </location>
</feature>
<keyword evidence="1" id="KW-1133">Transmembrane helix</keyword>
<proteinExistence type="predicted"/>
<reference evidence="2 3" key="1">
    <citation type="submission" date="2019-10" db="EMBL/GenBank/DDBJ databases">
        <title>Three novel species isolated from a subtropical stream in China.</title>
        <authorList>
            <person name="Lu H."/>
        </authorList>
    </citation>
    <scope>NUCLEOTIDE SEQUENCE [LARGE SCALE GENOMIC DNA]</scope>
    <source>
        <strain evidence="2 3">FT13W</strain>
    </source>
</reference>
<dbReference type="Proteomes" id="UP000468717">
    <property type="component" value="Unassembled WGS sequence"/>
</dbReference>
<protein>
    <submittedName>
        <fullName evidence="2">Uncharacterized protein</fullName>
    </submittedName>
</protein>
<comment type="caution">
    <text evidence="2">The sequence shown here is derived from an EMBL/GenBank/DDBJ whole genome shotgun (WGS) entry which is preliminary data.</text>
</comment>
<dbReference type="EMBL" id="WFLI01000003">
    <property type="protein sequence ID" value="KAB8066245.1"/>
    <property type="molecule type" value="Genomic_DNA"/>
</dbReference>
<name>A0A6I1I5S0_9BURK</name>
<keyword evidence="1" id="KW-0472">Membrane</keyword>
<keyword evidence="3" id="KW-1185">Reference proteome</keyword>
<gene>
    <name evidence="2" type="ORF">GCN75_03350</name>
</gene>
<keyword evidence="1" id="KW-0812">Transmembrane</keyword>
<accession>A0A6I1I5S0</accession>
<dbReference type="RefSeq" id="WP_152281344.1">
    <property type="nucleotide sequence ID" value="NZ_WFLI01000003.1"/>
</dbReference>
<feature type="transmembrane region" description="Helical" evidence="1">
    <location>
        <begin position="7"/>
        <end position="25"/>
    </location>
</feature>